<dbReference type="EMBL" id="GGEC01082512">
    <property type="protein sequence ID" value="MBX62996.1"/>
    <property type="molecule type" value="Transcribed_RNA"/>
</dbReference>
<dbReference type="AlphaFoldDB" id="A0A2P2Q7M8"/>
<evidence type="ECO:0000256" key="1">
    <source>
        <dbReference type="SAM" id="MobiDB-lite"/>
    </source>
</evidence>
<feature type="region of interest" description="Disordered" evidence="1">
    <location>
        <begin position="1"/>
        <end position="20"/>
    </location>
</feature>
<sequence>MVGSTLLVRPGELRGRPEAGDQERLGGCAVLFATYFPSLGGLEGFILVISIGRQGDEAARIELLMIVNGELFWNIN</sequence>
<accession>A0A2P2Q7M8</accession>
<reference evidence="2" key="1">
    <citation type="submission" date="2018-02" db="EMBL/GenBank/DDBJ databases">
        <title>Rhizophora mucronata_Transcriptome.</title>
        <authorList>
            <person name="Meera S.P."/>
            <person name="Sreeshan A."/>
            <person name="Augustine A."/>
        </authorList>
    </citation>
    <scope>NUCLEOTIDE SEQUENCE</scope>
    <source>
        <tissue evidence="2">Leaf</tissue>
    </source>
</reference>
<proteinExistence type="predicted"/>
<protein>
    <submittedName>
        <fullName evidence="2">Uncharacterized protein</fullName>
    </submittedName>
</protein>
<evidence type="ECO:0000313" key="2">
    <source>
        <dbReference type="EMBL" id="MBX62996.1"/>
    </source>
</evidence>
<feature type="compositionally biased region" description="Basic and acidic residues" evidence="1">
    <location>
        <begin position="11"/>
        <end position="20"/>
    </location>
</feature>
<name>A0A2P2Q7M8_RHIMU</name>
<organism evidence="2">
    <name type="scientific">Rhizophora mucronata</name>
    <name type="common">Asiatic mangrove</name>
    <dbReference type="NCBI Taxonomy" id="61149"/>
    <lineage>
        <taxon>Eukaryota</taxon>
        <taxon>Viridiplantae</taxon>
        <taxon>Streptophyta</taxon>
        <taxon>Embryophyta</taxon>
        <taxon>Tracheophyta</taxon>
        <taxon>Spermatophyta</taxon>
        <taxon>Magnoliopsida</taxon>
        <taxon>eudicotyledons</taxon>
        <taxon>Gunneridae</taxon>
        <taxon>Pentapetalae</taxon>
        <taxon>rosids</taxon>
        <taxon>fabids</taxon>
        <taxon>Malpighiales</taxon>
        <taxon>Rhizophoraceae</taxon>
        <taxon>Rhizophora</taxon>
    </lineage>
</organism>